<keyword evidence="2" id="KW-1133">Transmembrane helix</keyword>
<evidence type="ECO:0000313" key="4">
    <source>
        <dbReference type="Proteomes" id="UP001500974"/>
    </source>
</evidence>
<evidence type="ECO:0000313" key="3">
    <source>
        <dbReference type="EMBL" id="GAA2173155.1"/>
    </source>
</evidence>
<organism evidence="3 4">
    <name type="scientific">Arthrobacter parietis</name>
    <dbReference type="NCBI Taxonomy" id="271434"/>
    <lineage>
        <taxon>Bacteria</taxon>
        <taxon>Bacillati</taxon>
        <taxon>Actinomycetota</taxon>
        <taxon>Actinomycetes</taxon>
        <taxon>Micrococcales</taxon>
        <taxon>Micrococcaceae</taxon>
        <taxon>Arthrobacter</taxon>
    </lineage>
</organism>
<proteinExistence type="predicted"/>
<reference evidence="3 4" key="1">
    <citation type="journal article" date="2019" name="Int. J. Syst. Evol. Microbiol.">
        <title>The Global Catalogue of Microorganisms (GCM) 10K type strain sequencing project: providing services to taxonomists for standard genome sequencing and annotation.</title>
        <authorList>
            <consortium name="The Broad Institute Genomics Platform"/>
            <consortium name="The Broad Institute Genome Sequencing Center for Infectious Disease"/>
            <person name="Wu L."/>
            <person name="Ma J."/>
        </authorList>
    </citation>
    <scope>NUCLEOTIDE SEQUENCE [LARGE SCALE GENOMIC DNA]</scope>
    <source>
        <strain evidence="3 4">JCM 14917</strain>
    </source>
</reference>
<gene>
    <name evidence="3" type="ORF">GCM10009784_06400</name>
</gene>
<dbReference type="EMBL" id="BAAAON010000001">
    <property type="protein sequence ID" value="GAA2173155.1"/>
    <property type="molecule type" value="Genomic_DNA"/>
</dbReference>
<accession>A0ABN3APG1</accession>
<comment type="caution">
    <text evidence="3">The sequence shown here is derived from an EMBL/GenBank/DDBJ whole genome shotgun (WGS) entry which is preliminary data.</text>
</comment>
<keyword evidence="2" id="KW-0812">Transmembrane</keyword>
<feature type="region of interest" description="Disordered" evidence="1">
    <location>
        <begin position="144"/>
        <end position="175"/>
    </location>
</feature>
<feature type="compositionally biased region" description="Basic and acidic residues" evidence="1">
    <location>
        <begin position="145"/>
        <end position="173"/>
    </location>
</feature>
<evidence type="ECO:0000256" key="2">
    <source>
        <dbReference type="SAM" id="Phobius"/>
    </source>
</evidence>
<evidence type="ECO:0000256" key="1">
    <source>
        <dbReference type="SAM" id="MobiDB-lite"/>
    </source>
</evidence>
<keyword evidence="4" id="KW-1185">Reference proteome</keyword>
<keyword evidence="2" id="KW-0472">Membrane</keyword>
<sequence length="200" mass="21678">MTDPAPVGGNEHFAKYEAALVGLLQVSGRLEQELVSARESHEAALSAAAAFVNGEMDRLDTLRRTMMTRYRTSAESIQAAKVLVPLRVRPAAGQRGDADSLSATINSQRTAEKAVALELQATVNAAKQQATDDQARIRTGQEAAEALRRRQEKLHNARQGEEAERRRAAEERTKRSRQLILGGGGAALIVLAIIAFLLIL</sequence>
<name>A0ABN3APG1_9MICC</name>
<feature type="transmembrane region" description="Helical" evidence="2">
    <location>
        <begin position="179"/>
        <end position="199"/>
    </location>
</feature>
<dbReference type="RefSeq" id="WP_346027436.1">
    <property type="nucleotide sequence ID" value="NZ_BAAAON010000001.1"/>
</dbReference>
<dbReference type="Proteomes" id="UP001500974">
    <property type="component" value="Unassembled WGS sequence"/>
</dbReference>
<protein>
    <submittedName>
        <fullName evidence="3">Uncharacterized protein</fullName>
    </submittedName>
</protein>